<dbReference type="GO" id="GO:0003700">
    <property type="term" value="F:DNA-binding transcription factor activity"/>
    <property type="evidence" value="ECO:0007669"/>
    <property type="project" value="UniProtKB-UniRule"/>
</dbReference>
<organism evidence="16">
    <name type="scientific">Melilotus albus</name>
    <name type="common">White sweet clover</name>
    <name type="synonym">Melilotus officinalis subsp. albus</name>
    <dbReference type="NCBI Taxonomy" id="47082"/>
    <lineage>
        <taxon>Eukaryota</taxon>
        <taxon>Viridiplantae</taxon>
        <taxon>Streptophyta</taxon>
        <taxon>Embryophyta</taxon>
        <taxon>Tracheophyta</taxon>
        <taxon>Spermatophyta</taxon>
        <taxon>Magnoliopsida</taxon>
        <taxon>eudicotyledons</taxon>
        <taxon>Gunneridae</taxon>
        <taxon>Pentapetalae</taxon>
        <taxon>rosids</taxon>
        <taxon>fabids</taxon>
        <taxon>Fabales</taxon>
        <taxon>Fabaceae</taxon>
        <taxon>Papilionoideae</taxon>
        <taxon>50 kb inversion clade</taxon>
        <taxon>NPAAA clade</taxon>
        <taxon>Hologalegina</taxon>
        <taxon>IRL clade</taxon>
        <taxon>Trifolieae</taxon>
        <taxon>Melilotus</taxon>
    </lineage>
</organism>
<dbReference type="InterPro" id="IPR001005">
    <property type="entry name" value="SANT/Myb"/>
</dbReference>
<evidence type="ECO:0000256" key="6">
    <source>
        <dbReference type="ARBA" id="ARBA00023015"/>
    </source>
</evidence>
<comment type="subcellular location">
    <subcellularLocation>
        <location evidence="1 11">Nucleus</location>
    </subcellularLocation>
</comment>
<gene>
    <name evidence="16" type="primary">EVM0023962.1</name>
</gene>
<evidence type="ECO:0000256" key="11">
    <source>
        <dbReference type="PIRNR" id="PIRNR036392"/>
    </source>
</evidence>
<dbReference type="SMART" id="SM00448">
    <property type="entry name" value="REC"/>
    <property type="match status" value="1"/>
</dbReference>
<dbReference type="GO" id="GO:0000160">
    <property type="term" value="P:phosphorelay signal transduction system"/>
    <property type="evidence" value="ECO:0007669"/>
    <property type="project" value="UniProtKB-KW"/>
</dbReference>
<dbReference type="InterPro" id="IPR017930">
    <property type="entry name" value="Myb_dom"/>
</dbReference>
<sequence>MSDRFPIGMRVLAVDDDRTCLKILEKLLQRCQYHVTTAQNAITALNLLRKNKSNFDLVISNVHMPDMDGFKLLELVGLEMDLPVIMFSANDDPKMVMKGIEHGACDYLLKPVRLKEVQMIWQHVIRKKKTSERSNHDAPNSDSGNGIGSAETGNSDQNEKRSRKRKDKNEDDVEEENEDDHDNDDPTAQKKPRVVWSADLHRKFVNAVNQLGIDKAVPKRILELMNVENLTREKVASHLQKYRLYLKRISCEENKQAYCSDASYLRSGVGGHLHTLNGSTQFHNHNNNPFGSFLSGGGMSTRFNTPTNVNMNGLPSSGTLQLSQTHNLNNSTIDQLEFQSAIARGNPNDVQGGISNSPIQNMTNKLPNFKAEVTMSCTNNALTLEADTQDKQVGEGYKSFASQNSEYLPLLGNRRCNGIWSSTMQLPPMLPTDNNVSFQGWDNNNNHDGSYHSSNVIGSSIGSSMIPVVNAVEQEGNLDYNYCDSVQMKNDAFTDSEEGLSFKPHQESWFSRRHRQ</sequence>
<dbReference type="PANTHER" id="PTHR43874">
    <property type="entry name" value="TWO-COMPONENT RESPONSE REGULATOR"/>
    <property type="match status" value="1"/>
</dbReference>
<comment type="caution">
    <text evidence="12">Lacks conserved residue(s) required for the propagation of feature annotation.</text>
</comment>
<comment type="similarity">
    <text evidence="2">Belongs to the ARR family. Type-B subfamily.</text>
</comment>
<evidence type="ECO:0000259" key="14">
    <source>
        <dbReference type="PROSITE" id="PS50110"/>
    </source>
</evidence>
<evidence type="ECO:0000256" key="5">
    <source>
        <dbReference type="ARBA" id="ARBA00023012"/>
    </source>
</evidence>
<dbReference type="InterPro" id="IPR001789">
    <property type="entry name" value="Sig_transdc_resp-reg_receiver"/>
</dbReference>
<keyword evidence="6 11" id="KW-0805">Transcription regulation</keyword>
<dbReference type="InterPro" id="IPR006447">
    <property type="entry name" value="Myb_dom_plants"/>
</dbReference>
<evidence type="ECO:0000256" key="9">
    <source>
        <dbReference type="ARBA" id="ARBA00023163"/>
    </source>
</evidence>
<dbReference type="InterPro" id="IPR017053">
    <property type="entry name" value="Response_reg_B-typ_pln"/>
</dbReference>
<dbReference type="Pfam" id="PF00249">
    <property type="entry name" value="Myb_DNA-binding"/>
    <property type="match status" value="1"/>
</dbReference>
<feature type="domain" description="Response regulatory" evidence="14">
    <location>
        <begin position="10"/>
        <end position="125"/>
    </location>
</feature>
<dbReference type="EMBL" id="MW302555">
    <property type="protein sequence ID" value="QSD99709.1"/>
    <property type="molecule type" value="Genomic_DNA"/>
</dbReference>
<dbReference type="InterPro" id="IPR011006">
    <property type="entry name" value="CheY-like_superfamily"/>
</dbReference>
<dbReference type="SUPFAM" id="SSF52172">
    <property type="entry name" value="CheY-like"/>
    <property type="match status" value="1"/>
</dbReference>
<evidence type="ECO:0000256" key="12">
    <source>
        <dbReference type="PROSITE-ProRule" id="PRU00169"/>
    </source>
</evidence>
<dbReference type="GO" id="GO:0005634">
    <property type="term" value="C:nucleus"/>
    <property type="evidence" value="ECO:0007669"/>
    <property type="project" value="UniProtKB-SubCell"/>
</dbReference>
<evidence type="ECO:0000256" key="4">
    <source>
        <dbReference type="ARBA" id="ARBA00022864"/>
    </source>
</evidence>
<dbReference type="GO" id="GO:0009736">
    <property type="term" value="P:cytokinin-activated signaling pathway"/>
    <property type="evidence" value="ECO:0007669"/>
    <property type="project" value="UniProtKB-KW"/>
</dbReference>
<dbReference type="InterPro" id="IPR045279">
    <property type="entry name" value="ARR-like"/>
</dbReference>
<feature type="region of interest" description="Disordered" evidence="13">
    <location>
        <begin position="127"/>
        <end position="190"/>
    </location>
</feature>
<reference evidence="16" key="1">
    <citation type="journal article" name="Plants (Basel)">
        <title>NAC and MYB Families and Lignin Biosynthesis-Related Members Identification and Expression Analysis in Melilotus albus.</title>
        <authorList>
            <person name="Chen L."/>
            <person name="Wu F."/>
            <person name="Zhang J."/>
        </authorList>
    </citation>
    <scope>NUCLEOTIDE SEQUENCE</scope>
</reference>
<feature type="compositionally biased region" description="Acidic residues" evidence="13">
    <location>
        <begin position="170"/>
        <end position="185"/>
    </location>
</feature>
<evidence type="ECO:0000256" key="7">
    <source>
        <dbReference type="ARBA" id="ARBA00023125"/>
    </source>
</evidence>
<dbReference type="PROSITE" id="PS51294">
    <property type="entry name" value="HTH_MYB"/>
    <property type="match status" value="1"/>
</dbReference>
<evidence type="ECO:0000256" key="8">
    <source>
        <dbReference type="ARBA" id="ARBA00023159"/>
    </source>
</evidence>
<dbReference type="PIRSF" id="PIRSF036392">
    <property type="entry name" value="RR_ARR_type-B"/>
    <property type="match status" value="1"/>
</dbReference>
<keyword evidence="7 11" id="KW-0238">DNA-binding</keyword>
<keyword evidence="9 11" id="KW-0804">Transcription</keyword>
<dbReference type="NCBIfam" id="TIGR01557">
    <property type="entry name" value="myb_SHAQKYF"/>
    <property type="match status" value="1"/>
</dbReference>
<dbReference type="FunFam" id="1.10.10.60:FF:000007">
    <property type="entry name" value="Two-component response regulator"/>
    <property type="match status" value="1"/>
</dbReference>
<dbReference type="PROSITE" id="PS50110">
    <property type="entry name" value="RESPONSE_REGULATORY"/>
    <property type="match status" value="1"/>
</dbReference>
<dbReference type="CDD" id="cd17584">
    <property type="entry name" value="REC_typeB_ARR-like"/>
    <property type="match status" value="1"/>
</dbReference>
<evidence type="ECO:0000313" key="16">
    <source>
        <dbReference type="EMBL" id="QSD99709.1"/>
    </source>
</evidence>
<evidence type="ECO:0000256" key="10">
    <source>
        <dbReference type="ARBA" id="ARBA00023242"/>
    </source>
</evidence>
<evidence type="ECO:0000256" key="13">
    <source>
        <dbReference type="SAM" id="MobiDB-lite"/>
    </source>
</evidence>
<dbReference type="AlphaFoldDB" id="A0A896WBB0"/>
<accession>A0A896WBB0</accession>
<evidence type="ECO:0000256" key="3">
    <source>
        <dbReference type="ARBA" id="ARBA00022553"/>
    </source>
</evidence>
<proteinExistence type="inferred from homology"/>
<keyword evidence="4" id="KW-0932">Cytokinin signaling pathway</keyword>
<dbReference type="SUPFAM" id="SSF46689">
    <property type="entry name" value="Homeodomain-like"/>
    <property type="match status" value="1"/>
</dbReference>
<keyword evidence="5 11" id="KW-0902">Two-component regulatory system</keyword>
<keyword evidence="3" id="KW-0597">Phosphoprotein</keyword>
<protein>
    <recommendedName>
        <fullName evidence="11">Two-component response regulator</fullName>
    </recommendedName>
</protein>
<dbReference type="InterPro" id="IPR009057">
    <property type="entry name" value="Homeodomain-like_sf"/>
</dbReference>
<evidence type="ECO:0000256" key="1">
    <source>
        <dbReference type="ARBA" id="ARBA00004123"/>
    </source>
</evidence>
<evidence type="ECO:0000259" key="15">
    <source>
        <dbReference type="PROSITE" id="PS51294"/>
    </source>
</evidence>
<dbReference type="Pfam" id="PF00072">
    <property type="entry name" value="Response_reg"/>
    <property type="match status" value="1"/>
</dbReference>
<dbReference type="GO" id="GO:0003677">
    <property type="term" value="F:DNA binding"/>
    <property type="evidence" value="ECO:0007669"/>
    <property type="project" value="UniProtKB-KW"/>
</dbReference>
<keyword evidence="8 11" id="KW-0010">Activator</keyword>
<dbReference type="Gene3D" id="3.40.50.2300">
    <property type="match status" value="1"/>
</dbReference>
<feature type="domain" description="HTH myb-type" evidence="15">
    <location>
        <begin position="188"/>
        <end position="247"/>
    </location>
</feature>
<keyword evidence="10 11" id="KW-0539">Nucleus</keyword>
<evidence type="ECO:0000256" key="2">
    <source>
        <dbReference type="ARBA" id="ARBA00006015"/>
    </source>
</evidence>
<dbReference type="PANTHER" id="PTHR43874:SF210">
    <property type="entry name" value="TWO-COMPONENT RESPONSE REGULATOR"/>
    <property type="match status" value="1"/>
</dbReference>
<comment type="function">
    <text evidence="11">Transcriptional activator that binds specific DNA sequence.</text>
</comment>
<name>A0A896WBB0_MELAB</name>
<dbReference type="Gene3D" id="1.10.10.60">
    <property type="entry name" value="Homeodomain-like"/>
    <property type="match status" value="1"/>
</dbReference>